<feature type="compositionally biased region" description="Low complexity" evidence="1">
    <location>
        <begin position="91"/>
        <end position="106"/>
    </location>
</feature>
<protein>
    <submittedName>
        <fullName evidence="5">G_PROTEIN_RECEP_F1_2 domain-containing protein</fullName>
    </submittedName>
</protein>
<reference evidence="3 4" key="2">
    <citation type="submission" date="2018-11" db="EMBL/GenBank/DDBJ databases">
        <authorList>
            <consortium name="Pathogen Informatics"/>
        </authorList>
    </citation>
    <scope>NUCLEOTIDE SEQUENCE [LARGE SCALE GENOMIC DNA]</scope>
    <source>
        <strain evidence="3 4">Costa Rica</strain>
    </source>
</reference>
<keyword evidence="2" id="KW-0812">Transmembrane</keyword>
<feature type="region of interest" description="Disordered" evidence="1">
    <location>
        <begin position="84"/>
        <end position="106"/>
    </location>
</feature>
<evidence type="ECO:0000256" key="1">
    <source>
        <dbReference type="SAM" id="MobiDB-lite"/>
    </source>
</evidence>
<keyword evidence="2" id="KW-1133">Transmembrane helix</keyword>
<feature type="transmembrane region" description="Helical" evidence="2">
    <location>
        <begin position="34"/>
        <end position="53"/>
    </location>
</feature>
<keyword evidence="4" id="KW-1185">Reference proteome</keyword>
<dbReference type="EMBL" id="UYYA01003827">
    <property type="protein sequence ID" value="VDM56307.1"/>
    <property type="molecule type" value="Genomic_DNA"/>
</dbReference>
<sequence>MRLTSQVALSVGVEVLFFLLWEFCTVHGGLQVFIYNVSGLWYYNAVTLPYFMMNKKLHMELKRWTFGQRKCNTELTVIGPKHATYPPNANQFQRSFQPRSRFSRPS</sequence>
<evidence type="ECO:0000313" key="5">
    <source>
        <dbReference type="WBParaSite" id="ACOC_0000472101-mRNA-1"/>
    </source>
</evidence>
<accession>A0A0R3PJQ3</accession>
<organism evidence="5">
    <name type="scientific">Angiostrongylus costaricensis</name>
    <name type="common">Nematode worm</name>
    <dbReference type="NCBI Taxonomy" id="334426"/>
    <lineage>
        <taxon>Eukaryota</taxon>
        <taxon>Metazoa</taxon>
        <taxon>Ecdysozoa</taxon>
        <taxon>Nematoda</taxon>
        <taxon>Chromadorea</taxon>
        <taxon>Rhabditida</taxon>
        <taxon>Rhabditina</taxon>
        <taxon>Rhabditomorpha</taxon>
        <taxon>Strongyloidea</taxon>
        <taxon>Metastrongylidae</taxon>
        <taxon>Angiostrongylus</taxon>
    </lineage>
</organism>
<evidence type="ECO:0000256" key="2">
    <source>
        <dbReference type="SAM" id="Phobius"/>
    </source>
</evidence>
<dbReference type="Proteomes" id="UP000267027">
    <property type="component" value="Unassembled WGS sequence"/>
</dbReference>
<dbReference type="AlphaFoldDB" id="A0A0R3PJQ3"/>
<dbReference type="WBParaSite" id="ACOC_0000472101-mRNA-1">
    <property type="protein sequence ID" value="ACOC_0000472101-mRNA-1"/>
    <property type="gene ID" value="ACOC_0000472101"/>
</dbReference>
<keyword evidence="2" id="KW-0472">Membrane</keyword>
<evidence type="ECO:0000313" key="4">
    <source>
        <dbReference type="Proteomes" id="UP000267027"/>
    </source>
</evidence>
<evidence type="ECO:0000313" key="3">
    <source>
        <dbReference type="EMBL" id="VDM56307.1"/>
    </source>
</evidence>
<reference evidence="5" key="1">
    <citation type="submission" date="2017-02" db="UniProtKB">
        <authorList>
            <consortium name="WormBaseParasite"/>
        </authorList>
    </citation>
    <scope>IDENTIFICATION</scope>
</reference>
<feature type="transmembrane region" description="Helical" evidence="2">
    <location>
        <begin position="7"/>
        <end position="28"/>
    </location>
</feature>
<name>A0A0R3PJQ3_ANGCS</name>
<gene>
    <name evidence="3" type="ORF">ACOC_LOCUS4722</name>
</gene>
<dbReference type="OrthoDB" id="5821374at2759"/>
<proteinExistence type="predicted"/>